<protein>
    <recommendedName>
        <fullName evidence="1">DDE-1 domain-containing protein</fullName>
    </recommendedName>
</protein>
<dbReference type="EMBL" id="EQ962655">
    <property type="protein sequence ID" value="EED18797.1"/>
    <property type="molecule type" value="Genomic_DNA"/>
</dbReference>
<accession>B8MCI1</accession>
<dbReference type="HOGENOM" id="CLU_013929_2_3_1"/>
<dbReference type="RefSeq" id="XP_002482789.1">
    <property type="nucleotide sequence ID" value="XM_002482744.1"/>
</dbReference>
<dbReference type="InterPro" id="IPR004875">
    <property type="entry name" value="DDE_SF_endonuclease_dom"/>
</dbReference>
<evidence type="ECO:0000313" key="3">
    <source>
        <dbReference type="Proteomes" id="UP000001745"/>
    </source>
</evidence>
<dbReference type="OrthoDB" id="4230268at2759"/>
<dbReference type="Proteomes" id="UP000001745">
    <property type="component" value="Unassembled WGS sequence"/>
</dbReference>
<reference evidence="3" key="1">
    <citation type="journal article" date="2015" name="Genome Announc.">
        <title>Genome sequence of the AIDS-associated pathogen Penicillium marneffei (ATCC18224) and its near taxonomic relative Talaromyces stipitatus (ATCC10500).</title>
        <authorList>
            <person name="Nierman W.C."/>
            <person name="Fedorova-Abrams N.D."/>
            <person name="Andrianopoulos A."/>
        </authorList>
    </citation>
    <scope>NUCLEOTIDE SEQUENCE [LARGE SCALE GENOMIC DNA]</scope>
    <source>
        <strain evidence="3">ATCC 10500 / CBS 375.48 / QM 6759 / NRRL 1006</strain>
    </source>
</reference>
<dbReference type="Pfam" id="PF03184">
    <property type="entry name" value="DDE_1"/>
    <property type="match status" value="1"/>
</dbReference>
<dbReference type="GO" id="GO:0003676">
    <property type="term" value="F:nucleic acid binding"/>
    <property type="evidence" value="ECO:0007669"/>
    <property type="project" value="InterPro"/>
</dbReference>
<dbReference type="PhylomeDB" id="B8MCI1"/>
<dbReference type="InParanoid" id="B8MCI1"/>
<dbReference type="OMA" id="WCHENIE"/>
<gene>
    <name evidence="2" type="ORF">TSTA_125140</name>
</gene>
<evidence type="ECO:0000259" key="1">
    <source>
        <dbReference type="Pfam" id="PF03184"/>
    </source>
</evidence>
<dbReference type="VEuPathDB" id="FungiDB:TSTA_125140"/>
<dbReference type="GeneID" id="8100293"/>
<organism evidence="2 3">
    <name type="scientific">Talaromyces stipitatus (strain ATCC 10500 / CBS 375.48 / QM 6759 / NRRL 1006)</name>
    <name type="common">Penicillium stipitatum</name>
    <dbReference type="NCBI Taxonomy" id="441959"/>
    <lineage>
        <taxon>Eukaryota</taxon>
        <taxon>Fungi</taxon>
        <taxon>Dikarya</taxon>
        <taxon>Ascomycota</taxon>
        <taxon>Pezizomycotina</taxon>
        <taxon>Eurotiomycetes</taxon>
        <taxon>Eurotiomycetidae</taxon>
        <taxon>Eurotiales</taxon>
        <taxon>Trichocomaceae</taxon>
        <taxon>Talaromyces</taxon>
        <taxon>Talaromyces sect. Talaromyces</taxon>
    </lineage>
</organism>
<feature type="domain" description="DDE-1" evidence="1">
    <location>
        <begin position="106"/>
        <end position="241"/>
    </location>
</feature>
<name>B8MCI1_TALSN</name>
<sequence length="272" mass="31625">MKSAMRVGGQANWVYRFFKRLHPTYKQVEQKLIDSKRLNAENLGVIQTWFDRLEIQVRINKITPSNTWNFDEAGFRVGQGKRELVVTQYPHTSTKIASASSRKSLTIIESISAAVNVIHPFVVIAGKNHLEEWYQHLTEEDYIAAFSEKDFSNADLIYEKPHHFDISTQQYAKNGYRLLFMDNCTAHLSYNFIQYCKEQKIIVYCFLPHATHILRPLDDIPFQAYKHYHGVAVNNQARAGSYDFDKYDFLFICQPFASNPLQQELYAPLSVI</sequence>
<evidence type="ECO:0000313" key="2">
    <source>
        <dbReference type="EMBL" id="EED18797.1"/>
    </source>
</evidence>
<proteinExistence type="predicted"/>
<dbReference type="STRING" id="441959.B8MCI1"/>
<keyword evidence="3" id="KW-1185">Reference proteome</keyword>
<dbReference type="AlphaFoldDB" id="B8MCI1"/>